<organism evidence="2 3">
    <name type="scientific">Amycolatopsis coloradensis</name>
    <dbReference type="NCBI Taxonomy" id="76021"/>
    <lineage>
        <taxon>Bacteria</taxon>
        <taxon>Bacillati</taxon>
        <taxon>Actinomycetota</taxon>
        <taxon>Actinomycetes</taxon>
        <taxon>Pseudonocardiales</taxon>
        <taxon>Pseudonocardiaceae</taxon>
        <taxon>Amycolatopsis</taxon>
    </lineage>
</organism>
<accession>A0A1R0L0V3</accession>
<dbReference type="EMBL" id="MQUQ01000003">
    <property type="protein sequence ID" value="OLZ55415.1"/>
    <property type="molecule type" value="Genomic_DNA"/>
</dbReference>
<comment type="caution">
    <text evidence="2">The sequence shown here is derived from an EMBL/GenBank/DDBJ whole genome shotgun (WGS) entry which is preliminary data.</text>
</comment>
<keyword evidence="3" id="KW-1185">Reference proteome</keyword>
<sequence>MLSGVGRRVGVLAIVLVPLCLIALLIAWRTGAFQGTPPAFCPTAQDSDATAETYELPGRAAPYRGGAPHPLLVFDVRQIEPRDSAGLRLDGDMEDVTGETGLPPDWRATGATEPGIQLIVCQYRHGVGDGEEIGRCRNALFTTAPVLAATFTYRVYEAATAKPLGRFDLPGTAYTCPEWMNRRSEQIPTYVLPKPDPAALAERLRPFATAG</sequence>
<dbReference type="AlphaFoldDB" id="A0A1R0L0V3"/>
<evidence type="ECO:0000256" key="1">
    <source>
        <dbReference type="SAM" id="MobiDB-lite"/>
    </source>
</evidence>
<feature type="region of interest" description="Disordered" evidence="1">
    <location>
        <begin position="87"/>
        <end position="107"/>
    </location>
</feature>
<proteinExistence type="predicted"/>
<dbReference type="Proteomes" id="UP000187486">
    <property type="component" value="Unassembled WGS sequence"/>
</dbReference>
<evidence type="ECO:0000313" key="2">
    <source>
        <dbReference type="EMBL" id="OLZ55415.1"/>
    </source>
</evidence>
<protein>
    <submittedName>
        <fullName evidence="2">Uncharacterized protein</fullName>
    </submittedName>
</protein>
<gene>
    <name evidence="2" type="ORF">BS329_05335</name>
</gene>
<reference evidence="2 3" key="1">
    <citation type="submission" date="2016-01" db="EMBL/GenBank/DDBJ databases">
        <title>Amycolatopsis coloradensis genome sequencing and assembly.</title>
        <authorList>
            <person name="Mayilraj S."/>
        </authorList>
    </citation>
    <scope>NUCLEOTIDE SEQUENCE [LARGE SCALE GENOMIC DNA]</scope>
    <source>
        <strain evidence="2 3">DSM 44225</strain>
    </source>
</reference>
<name>A0A1R0L0V3_9PSEU</name>
<evidence type="ECO:0000313" key="3">
    <source>
        <dbReference type="Proteomes" id="UP000187486"/>
    </source>
</evidence>
<dbReference type="STRING" id="76021.BS329_05335"/>